<feature type="domain" description="C3H1-type" evidence="10">
    <location>
        <begin position="757"/>
        <end position="784"/>
    </location>
</feature>
<dbReference type="CDD" id="cd18791">
    <property type="entry name" value="SF2_C_RHA"/>
    <property type="match status" value="1"/>
</dbReference>
<dbReference type="Pfam" id="PF00270">
    <property type="entry name" value="DEAD"/>
    <property type="match status" value="1"/>
</dbReference>
<reference evidence="14" key="1">
    <citation type="journal article" date="2016" name="Nature">
        <title>The genome of the seagrass Zostera marina reveals angiosperm adaptation to the sea.</title>
        <authorList>
            <person name="Olsen J.L."/>
            <person name="Rouze P."/>
            <person name="Verhelst B."/>
            <person name="Lin Y.-C."/>
            <person name="Bayer T."/>
            <person name="Collen J."/>
            <person name="Dattolo E."/>
            <person name="De Paoli E."/>
            <person name="Dittami S."/>
            <person name="Maumus F."/>
            <person name="Michel G."/>
            <person name="Kersting A."/>
            <person name="Lauritano C."/>
            <person name="Lohaus R."/>
            <person name="Toepel M."/>
            <person name="Tonon T."/>
            <person name="Vanneste K."/>
            <person name="Amirebrahimi M."/>
            <person name="Brakel J."/>
            <person name="Bostroem C."/>
            <person name="Chovatia M."/>
            <person name="Grimwood J."/>
            <person name="Jenkins J.W."/>
            <person name="Jueterbock A."/>
            <person name="Mraz A."/>
            <person name="Stam W.T."/>
            <person name="Tice H."/>
            <person name="Bornberg-Bauer E."/>
            <person name="Green P.J."/>
            <person name="Pearson G.A."/>
            <person name="Procaccini G."/>
            <person name="Duarte C.M."/>
            <person name="Schmutz J."/>
            <person name="Reusch T.B.H."/>
            <person name="Van de Peer Y."/>
        </authorList>
    </citation>
    <scope>NUCLEOTIDE SEQUENCE [LARGE SCALE GENOMIC DNA]</scope>
    <source>
        <strain evidence="14">cv. Finnish</strain>
    </source>
</reference>
<keyword evidence="3 8" id="KW-0863">Zinc-finger</keyword>
<dbReference type="PANTHER" id="PTHR18934:SF221">
    <property type="entry name" value="ATP-DEPENDENT RNA HELICASE DHX34-RELATED"/>
    <property type="match status" value="1"/>
</dbReference>
<feature type="zinc finger region" description="C3H1-type" evidence="8">
    <location>
        <begin position="785"/>
        <end position="812"/>
    </location>
</feature>
<dbReference type="InterPro" id="IPR000571">
    <property type="entry name" value="Znf_CCCH"/>
</dbReference>
<dbReference type="PROSITE" id="PS51192">
    <property type="entry name" value="HELICASE_ATP_BIND_1"/>
    <property type="match status" value="1"/>
</dbReference>
<keyword evidence="14" id="KW-1185">Reference proteome</keyword>
<dbReference type="InterPro" id="IPR014001">
    <property type="entry name" value="Helicase_ATP-bd"/>
</dbReference>
<name>A0A0K9Q0W5_ZOSMR</name>
<dbReference type="Proteomes" id="UP000036987">
    <property type="component" value="Unassembled WGS sequence"/>
</dbReference>
<proteinExistence type="predicted"/>
<dbReference type="PANTHER" id="PTHR18934">
    <property type="entry name" value="ATP-DEPENDENT RNA HELICASE"/>
    <property type="match status" value="1"/>
</dbReference>
<dbReference type="GO" id="GO:0016787">
    <property type="term" value="F:hydrolase activity"/>
    <property type="evidence" value="ECO:0007669"/>
    <property type="project" value="UniProtKB-KW"/>
</dbReference>
<dbReference type="InterPro" id="IPR036855">
    <property type="entry name" value="Znf_CCCH_sf"/>
</dbReference>
<dbReference type="GO" id="GO:0003723">
    <property type="term" value="F:RNA binding"/>
    <property type="evidence" value="ECO:0000318"/>
    <property type="project" value="GO_Central"/>
</dbReference>
<dbReference type="PROSITE" id="PS51194">
    <property type="entry name" value="HELICASE_CTER"/>
    <property type="match status" value="1"/>
</dbReference>
<evidence type="ECO:0000259" key="12">
    <source>
        <dbReference type="PROSITE" id="PS51194"/>
    </source>
</evidence>
<dbReference type="InterPro" id="IPR027417">
    <property type="entry name" value="P-loop_NTPase"/>
</dbReference>
<keyword evidence="5" id="KW-0347">Helicase</keyword>
<dbReference type="GO" id="GO:0005524">
    <property type="term" value="F:ATP binding"/>
    <property type="evidence" value="ECO:0007669"/>
    <property type="project" value="UniProtKB-KW"/>
</dbReference>
<dbReference type="InterPro" id="IPR001650">
    <property type="entry name" value="Helicase_C-like"/>
</dbReference>
<comment type="caution">
    <text evidence="13">The sequence shown here is derived from an EMBL/GenBank/DDBJ whole genome shotgun (WGS) entry which is preliminary data.</text>
</comment>
<dbReference type="PROSITE" id="PS50103">
    <property type="entry name" value="ZF_C3H1"/>
    <property type="match status" value="2"/>
</dbReference>
<sequence length="1054" mass="119737">MSSRAQSLEPTCPIGDRQSMGTNEATRDPQSSSLSSPGNASVPPLSQGTSSDARSSFPARHTLPVFALRARIVDKIRENRVTLVIGDTGCGKSSQVPQFLLEEDIQPILCTQPRRFAVVAIARMVAEARNCEVGGEVGYHIGHSNVSSSSSKIIFKTAGVLLEQMRDRGLAALKYKVIILDEVHERSVESDLVLACVKQFMMKNKGLRVVLMSATADISRYKDYFKDLGRSERVEVLAIPYVPQQVIFQRKVLYLEQISELVDLDKETTDKCITNCKDLGDAGLKNEVHTLIHKLILHIHNNESDIEKSILVFLPTYYLLERQWILLKEHLSVFKVHILHRSIDTESALSAMQIWKSHRKVILATNIAESSVTIPGVAFVIDSCRSLQVFWDQNRNIDTPKLVWVSKSQAEQRKGRTGRTCDGHIYRLVPGQFYSSFDDHEFPAILRLSLRQHVLMVCCADSKAINDPKVLLQKLMDPPYPVVVENAINQLLNIKALNKHPTHKGSYEPTFYGRLLDSLPLTFDPSVLLLKFGDIGLLHEGIIISILMDIQPFPIIQPFGKLYLHEQYVANFFEDDKTIGKKENILMGNLSSYYFWQCIFKDKLRMDRLKQLLNGAEPKSSLSLIHELEKEWCYLHNLVPTTLNNISDIYEDALCAIHRFRPMFLQMADSLPSYYDPYDFKHTCLIQSESHSIDSVNENPESTDRSKCTSLPFVTSNDFQVSYISEEFVKLIKEIRGHNTDEKYEDRKRIGTSGCAAAKTKICKYFIRGLCNKNDQCIFSHSFQAKKPPCKFFFTLQGCRYGNSCIFSHDNQLQNSSFMNAFLCSPEDSNERQTYDIFLHLLPAASEGCILILNDKHLQITSILAKYIDPHKLIVSIPDQPSSEVSSSLIGLTKVSDTSMPWSLNTETKGEDCTPWAQVRSILWFSDFDVDEAEKHHNLLKKFFQCLAIKFLAGILPPHSVIITMNNLRFSQIEVEKLARECFFFLTQSFLFDASTFGKISHDVCAVKPMQASSTISYIFEIHLPPAHTMEVKDYYSSSNNNHIGLMYNTEWQF</sequence>
<keyword evidence="2" id="KW-0547">Nucleotide-binding</keyword>
<evidence type="ECO:0000256" key="8">
    <source>
        <dbReference type="PROSITE-ProRule" id="PRU00723"/>
    </source>
</evidence>
<dbReference type="GO" id="GO:0008270">
    <property type="term" value="F:zinc ion binding"/>
    <property type="evidence" value="ECO:0007669"/>
    <property type="project" value="UniProtKB-KW"/>
</dbReference>
<dbReference type="SUPFAM" id="SSF90229">
    <property type="entry name" value="CCCH zinc finger"/>
    <property type="match status" value="2"/>
</dbReference>
<dbReference type="GO" id="GO:0004386">
    <property type="term" value="F:helicase activity"/>
    <property type="evidence" value="ECO:0000318"/>
    <property type="project" value="GO_Central"/>
</dbReference>
<dbReference type="STRING" id="29655.A0A0K9Q0W5"/>
<dbReference type="CDD" id="cd17917">
    <property type="entry name" value="DEXHc_RHA-like"/>
    <property type="match status" value="1"/>
</dbReference>
<dbReference type="Gene3D" id="4.10.1000.10">
    <property type="entry name" value="Zinc finger, CCCH-type"/>
    <property type="match status" value="1"/>
</dbReference>
<evidence type="ECO:0000256" key="9">
    <source>
        <dbReference type="SAM" id="MobiDB-lite"/>
    </source>
</evidence>
<dbReference type="OrthoDB" id="66977at2759"/>
<feature type="domain" description="Helicase ATP-binding" evidence="11">
    <location>
        <begin position="73"/>
        <end position="234"/>
    </location>
</feature>
<evidence type="ECO:0000256" key="5">
    <source>
        <dbReference type="ARBA" id="ARBA00022806"/>
    </source>
</evidence>
<protein>
    <submittedName>
        <fullName evidence="13">Zinc finger CCCH domain-containing protein 4</fullName>
    </submittedName>
</protein>
<accession>A0A0K9Q0W5</accession>
<keyword evidence="1 8" id="KW-0479">Metal-binding</keyword>
<evidence type="ECO:0000256" key="4">
    <source>
        <dbReference type="ARBA" id="ARBA00022801"/>
    </source>
</evidence>
<dbReference type="OMA" id="INPPMYL"/>
<dbReference type="Pfam" id="PF18044">
    <property type="entry name" value="zf-CCCH_4"/>
    <property type="match status" value="1"/>
</dbReference>
<feature type="domain" description="C3H1-type" evidence="10">
    <location>
        <begin position="785"/>
        <end position="812"/>
    </location>
</feature>
<dbReference type="SMART" id="SM00356">
    <property type="entry name" value="ZnF_C3H1"/>
    <property type="match status" value="2"/>
</dbReference>
<dbReference type="InterPro" id="IPR041367">
    <property type="entry name" value="Znf-CCCH_4"/>
</dbReference>
<dbReference type="Gene3D" id="3.40.50.300">
    <property type="entry name" value="P-loop containing nucleotide triphosphate hydrolases"/>
    <property type="match status" value="2"/>
</dbReference>
<keyword evidence="4" id="KW-0378">Hydrolase</keyword>
<evidence type="ECO:0000256" key="1">
    <source>
        <dbReference type="ARBA" id="ARBA00022723"/>
    </source>
</evidence>
<evidence type="ECO:0000259" key="11">
    <source>
        <dbReference type="PROSITE" id="PS51192"/>
    </source>
</evidence>
<dbReference type="SMART" id="SM00487">
    <property type="entry name" value="DEXDc"/>
    <property type="match status" value="1"/>
</dbReference>
<evidence type="ECO:0000256" key="7">
    <source>
        <dbReference type="ARBA" id="ARBA00022840"/>
    </source>
</evidence>
<dbReference type="SMART" id="SM00490">
    <property type="entry name" value="HELICc"/>
    <property type="match status" value="1"/>
</dbReference>
<keyword evidence="7" id="KW-0067">ATP-binding</keyword>
<feature type="region of interest" description="Disordered" evidence="9">
    <location>
        <begin position="1"/>
        <end position="56"/>
    </location>
</feature>
<evidence type="ECO:0000259" key="10">
    <source>
        <dbReference type="PROSITE" id="PS50103"/>
    </source>
</evidence>
<dbReference type="Gene3D" id="1.20.120.1080">
    <property type="match status" value="1"/>
</dbReference>
<feature type="domain" description="Helicase C-terminal" evidence="12">
    <location>
        <begin position="291"/>
        <end position="476"/>
    </location>
</feature>
<organism evidence="13 14">
    <name type="scientific">Zostera marina</name>
    <name type="common">Eelgrass</name>
    <dbReference type="NCBI Taxonomy" id="29655"/>
    <lineage>
        <taxon>Eukaryota</taxon>
        <taxon>Viridiplantae</taxon>
        <taxon>Streptophyta</taxon>
        <taxon>Embryophyta</taxon>
        <taxon>Tracheophyta</taxon>
        <taxon>Spermatophyta</taxon>
        <taxon>Magnoliopsida</taxon>
        <taxon>Liliopsida</taxon>
        <taxon>Zosteraceae</taxon>
        <taxon>Zostera</taxon>
    </lineage>
</organism>
<feature type="compositionally biased region" description="Polar residues" evidence="9">
    <location>
        <begin position="19"/>
        <end position="54"/>
    </location>
</feature>
<evidence type="ECO:0000256" key="2">
    <source>
        <dbReference type="ARBA" id="ARBA00022741"/>
    </source>
</evidence>
<evidence type="ECO:0000313" key="13">
    <source>
        <dbReference type="EMBL" id="KMZ74127.1"/>
    </source>
</evidence>
<gene>
    <name evidence="13" type="ORF">ZOSMA_135G00570</name>
</gene>
<evidence type="ECO:0000256" key="3">
    <source>
        <dbReference type="ARBA" id="ARBA00022771"/>
    </source>
</evidence>
<evidence type="ECO:0000313" key="14">
    <source>
        <dbReference type="Proteomes" id="UP000036987"/>
    </source>
</evidence>
<evidence type="ECO:0000256" key="6">
    <source>
        <dbReference type="ARBA" id="ARBA00022833"/>
    </source>
</evidence>
<keyword evidence="6 8" id="KW-0862">Zinc</keyword>
<dbReference type="Pfam" id="PF00271">
    <property type="entry name" value="Helicase_C"/>
    <property type="match status" value="1"/>
</dbReference>
<dbReference type="InterPro" id="IPR011545">
    <property type="entry name" value="DEAD/DEAH_box_helicase_dom"/>
</dbReference>
<dbReference type="AlphaFoldDB" id="A0A0K9Q0W5"/>
<feature type="zinc finger region" description="C3H1-type" evidence="8">
    <location>
        <begin position="757"/>
        <end position="784"/>
    </location>
</feature>
<dbReference type="EMBL" id="LFYR01000429">
    <property type="protein sequence ID" value="KMZ74127.1"/>
    <property type="molecule type" value="Genomic_DNA"/>
</dbReference>
<dbReference type="SUPFAM" id="SSF52540">
    <property type="entry name" value="P-loop containing nucleoside triphosphate hydrolases"/>
    <property type="match status" value="1"/>
</dbReference>